<dbReference type="EMBL" id="CP134185">
    <property type="protein sequence ID" value="WPA98951.1"/>
    <property type="molecule type" value="Genomic_DNA"/>
</dbReference>
<protein>
    <submittedName>
        <fullName evidence="3">Uncharacterized protein</fullName>
    </submittedName>
</protein>
<sequence>MSSAGDGTAVKDNIPNSTPAKDHRLVIDGLSLQKLDKLQSVVIDRLGGGGFGDWWVHGHKSSNDNRHLALEEVFALKRAIEDLNTTLTQQGRAPELLDKEIKANSKAAVTMNTKTKETMRSLVAQEMESKMRDISIKTERMENRQIILEKENKDLREALASLGAKIKKKCDTQAANNNQEIREMQEAFDKIKRETGEAQTASQEAILAIKRETEEAQIASHERRRAIEKTSALLKKEVSSIYWNLADRVEAKLESLDTDLKKTKQDLVLANRFTVWVIENISIRGKFVDECLAAIREKVKWKKPAEPRYPHYQDPKYKEDHPDV</sequence>
<evidence type="ECO:0000313" key="5">
    <source>
        <dbReference type="Proteomes" id="UP000230605"/>
    </source>
</evidence>
<reference evidence="3 5" key="1">
    <citation type="submission" date="2015-10" db="EMBL/GenBank/DDBJ databases">
        <title>The cercosporin biosynthetic gene cluster was horizontally transferred to several fungal lineages and shown to be expanded in Cercospora beticola based on microsynteny with recipient genomes.</title>
        <authorList>
            <person name="De Jonge R."/>
            <person name="Ebert M.K."/>
            <person name="Suttle J.C."/>
            <person name="Jurick Ii W.M."/>
            <person name="Secor G.A."/>
            <person name="Thomma B.P."/>
            <person name="Van De Peer Y."/>
            <person name="Bolton M.D."/>
        </authorList>
    </citation>
    <scope>NUCLEOTIDE SEQUENCE [LARGE SCALE GENOMIC DNA]</scope>
    <source>
        <strain evidence="3 5">09-40</strain>
    </source>
</reference>
<organism evidence="3 5">
    <name type="scientific">Cercospora beticola</name>
    <name type="common">Sugarbeet leaf spot fungus</name>
    <dbReference type="NCBI Taxonomy" id="122368"/>
    <lineage>
        <taxon>Eukaryota</taxon>
        <taxon>Fungi</taxon>
        <taxon>Dikarya</taxon>
        <taxon>Ascomycota</taxon>
        <taxon>Pezizomycotina</taxon>
        <taxon>Dothideomycetes</taxon>
        <taxon>Dothideomycetidae</taxon>
        <taxon>Mycosphaerellales</taxon>
        <taxon>Mycosphaerellaceae</taxon>
        <taxon>Cercospora</taxon>
    </lineage>
</organism>
<dbReference type="AlphaFoldDB" id="A0A2G5HXL5"/>
<evidence type="ECO:0000256" key="2">
    <source>
        <dbReference type="SAM" id="MobiDB-lite"/>
    </source>
</evidence>
<evidence type="ECO:0000313" key="4">
    <source>
        <dbReference type="EMBL" id="WPA98951.1"/>
    </source>
</evidence>
<feature type="region of interest" description="Disordered" evidence="2">
    <location>
        <begin position="1"/>
        <end position="20"/>
    </location>
</feature>
<evidence type="ECO:0000256" key="1">
    <source>
        <dbReference type="SAM" id="Coils"/>
    </source>
</evidence>
<dbReference type="OrthoDB" id="10447797at2759"/>
<reference evidence="4 6" key="2">
    <citation type="submission" date="2023-09" db="EMBL/GenBank/DDBJ databases">
        <title>Complete-Gapless Cercospora beticola genome.</title>
        <authorList>
            <person name="Wyatt N.A."/>
            <person name="Spanner R.E."/>
            <person name="Bolton M.D."/>
        </authorList>
    </citation>
    <scope>NUCLEOTIDE SEQUENCE [LARGE SCALE GENOMIC DNA]</scope>
    <source>
        <strain evidence="4">Cb09-40</strain>
    </source>
</reference>
<name>A0A2G5HXL5_CERBT</name>
<proteinExistence type="predicted"/>
<dbReference type="Proteomes" id="UP001302367">
    <property type="component" value="Chromosome 2"/>
</dbReference>
<evidence type="ECO:0000313" key="6">
    <source>
        <dbReference type="Proteomes" id="UP001302367"/>
    </source>
</evidence>
<keyword evidence="1" id="KW-0175">Coiled coil</keyword>
<dbReference type="EMBL" id="LKMD01000102">
    <property type="protein sequence ID" value="PIA97297.1"/>
    <property type="molecule type" value="Genomic_DNA"/>
</dbReference>
<feature type="coiled-coil region" evidence="1">
    <location>
        <begin position="124"/>
        <end position="266"/>
    </location>
</feature>
<keyword evidence="6" id="KW-1185">Reference proteome</keyword>
<accession>A0A2G5HXL5</accession>
<gene>
    <name evidence="3" type="ORF">CB0940_06326</name>
    <name evidence="4" type="ORF">RHO25_003564</name>
</gene>
<dbReference type="Proteomes" id="UP000230605">
    <property type="component" value="Chromosome 2"/>
</dbReference>
<evidence type="ECO:0000313" key="3">
    <source>
        <dbReference type="EMBL" id="PIA97297.1"/>
    </source>
</evidence>